<keyword evidence="5" id="KW-0449">Lipoprotein</keyword>
<name>A0ABT7XR03_9NEIS</name>
<keyword evidence="2 4" id="KW-0732">Signal</keyword>
<proteinExistence type="inferred from homology"/>
<comment type="similarity">
    <text evidence="1">Belongs to the MlaA family.</text>
</comment>
<gene>
    <name evidence="5" type="ORF">QU481_15220</name>
</gene>
<evidence type="ECO:0000313" key="5">
    <source>
        <dbReference type="EMBL" id="MDN0076236.1"/>
    </source>
</evidence>
<feature type="region of interest" description="Disordered" evidence="3">
    <location>
        <begin position="218"/>
        <end position="320"/>
    </location>
</feature>
<comment type="caution">
    <text evidence="5">The sequence shown here is derived from an EMBL/GenBank/DDBJ whole genome shotgun (WGS) entry which is preliminary data.</text>
</comment>
<dbReference type="EMBL" id="JAUEDK010000028">
    <property type="protein sequence ID" value="MDN0076236.1"/>
    <property type="molecule type" value="Genomic_DNA"/>
</dbReference>
<accession>A0ABT7XR03</accession>
<dbReference type="PRINTS" id="PR01805">
    <property type="entry name" value="VACJLIPOPROT"/>
</dbReference>
<sequence>MLLLLSALLAGCATGPTANPNDPLEPLNRTIFKANDKLDQYVATPVAKGYKAVTPQPVRTAITNFFSNLGDIGNTVNNLLQGKGEAAMESLMRVAMNTVFGLGGLIDIATPAGLHKHPQDFGLTLGTWGAQSGPYLVLPLFGPSSIRDGLGLAADFQLDPTTYTEPAVRNSLFGANFVNTRTNLLGATDLLAEAALDKYSFVRDAYLQQRRYRLQEGKGPAKLPEYEDYGDTETVPTTQGTKPAGTGPANPPEHESDGPSKSLPIGATPQGDAPAKQPAREDDNAIEAAPATEGVKAEGKTPNPMPDHEGSGNTEATPVK</sequence>
<organism evidence="5 6">
    <name type="scientific">Crenobacter oryzisoli</name>
    <dbReference type="NCBI Taxonomy" id="3056844"/>
    <lineage>
        <taxon>Bacteria</taxon>
        <taxon>Pseudomonadati</taxon>
        <taxon>Pseudomonadota</taxon>
        <taxon>Betaproteobacteria</taxon>
        <taxon>Neisseriales</taxon>
        <taxon>Neisseriaceae</taxon>
        <taxon>Crenobacter</taxon>
    </lineage>
</organism>
<dbReference type="InterPro" id="IPR007428">
    <property type="entry name" value="MlaA"/>
</dbReference>
<evidence type="ECO:0000313" key="6">
    <source>
        <dbReference type="Proteomes" id="UP001168540"/>
    </source>
</evidence>
<dbReference type="PANTHER" id="PTHR30035">
    <property type="entry name" value="LIPOPROTEIN VACJ-RELATED"/>
    <property type="match status" value="1"/>
</dbReference>
<keyword evidence="6" id="KW-1185">Reference proteome</keyword>
<evidence type="ECO:0000256" key="3">
    <source>
        <dbReference type="SAM" id="MobiDB-lite"/>
    </source>
</evidence>
<dbReference type="RefSeq" id="WP_289830915.1">
    <property type="nucleotide sequence ID" value="NZ_JAUEDK010000028.1"/>
</dbReference>
<dbReference type="Proteomes" id="UP001168540">
    <property type="component" value="Unassembled WGS sequence"/>
</dbReference>
<evidence type="ECO:0000256" key="1">
    <source>
        <dbReference type="ARBA" id="ARBA00010634"/>
    </source>
</evidence>
<evidence type="ECO:0000256" key="2">
    <source>
        <dbReference type="ARBA" id="ARBA00022729"/>
    </source>
</evidence>
<feature type="chain" id="PRO_5045920705" evidence="4">
    <location>
        <begin position="19"/>
        <end position="320"/>
    </location>
</feature>
<feature type="compositionally biased region" description="Polar residues" evidence="3">
    <location>
        <begin position="311"/>
        <end position="320"/>
    </location>
</feature>
<reference evidence="5" key="1">
    <citation type="submission" date="2023-06" db="EMBL/GenBank/DDBJ databases">
        <authorList>
            <person name="Zhang S."/>
        </authorList>
    </citation>
    <scope>NUCLEOTIDE SEQUENCE</scope>
    <source>
        <strain evidence="5">SG2303</strain>
    </source>
</reference>
<evidence type="ECO:0000256" key="4">
    <source>
        <dbReference type="SAM" id="SignalP"/>
    </source>
</evidence>
<feature type="signal peptide" evidence="4">
    <location>
        <begin position="1"/>
        <end position="18"/>
    </location>
</feature>
<protein>
    <submittedName>
        <fullName evidence="5">MlaA family lipoprotein</fullName>
    </submittedName>
</protein>
<dbReference type="Pfam" id="PF04333">
    <property type="entry name" value="MlaA"/>
    <property type="match status" value="1"/>
</dbReference>
<dbReference type="PANTHER" id="PTHR30035:SF3">
    <property type="entry name" value="INTERMEMBRANE PHOSPHOLIPID TRANSPORT SYSTEM LIPOPROTEIN MLAA"/>
    <property type="match status" value="1"/>
</dbReference>